<gene>
    <name evidence="1" type="ORF">METZ01_LOCUS327712</name>
</gene>
<organism evidence="1">
    <name type="scientific">marine metagenome</name>
    <dbReference type="NCBI Taxonomy" id="408172"/>
    <lineage>
        <taxon>unclassified sequences</taxon>
        <taxon>metagenomes</taxon>
        <taxon>ecological metagenomes</taxon>
    </lineage>
</organism>
<accession>A0A382PQD0</accession>
<name>A0A382PQD0_9ZZZZ</name>
<feature type="non-terminal residue" evidence="1">
    <location>
        <position position="26"/>
    </location>
</feature>
<protein>
    <submittedName>
        <fullName evidence="1">Uncharacterized protein</fullName>
    </submittedName>
</protein>
<evidence type="ECO:0000313" key="1">
    <source>
        <dbReference type="EMBL" id="SVC74858.1"/>
    </source>
</evidence>
<dbReference type="AlphaFoldDB" id="A0A382PQD0"/>
<sequence length="26" mass="2914">PSRFWRRFGIRRAAAKASAAGPRART</sequence>
<proteinExistence type="predicted"/>
<feature type="non-terminal residue" evidence="1">
    <location>
        <position position="1"/>
    </location>
</feature>
<dbReference type="EMBL" id="UINC01108615">
    <property type="protein sequence ID" value="SVC74858.1"/>
    <property type="molecule type" value="Genomic_DNA"/>
</dbReference>
<reference evidence="1" key="1">
    <citation type="submission" date="2018-05" db="EMBL/GenBank/DDBJ databases">
        <authorList>
            <person name="Lanie J.A."/>
            <person name="Ng W.-L."/>
            <person name="Kazmierczak K.M."/>
            <person name="Andrzejewski T.M."/>
            <person name="Davidsen T.M."/>
            <person name="Wayne K.J."/>
            <person name="Tettelin H."/>
            <person name="Glass J.I."/>
            <person name="Rusch D."/>
            <person name="Podicherti R."/>
            <person name="Tsui H.-C.T."/>
            <person name="Winkler M.E."/>
        </authorList>
    </citation>
    <scope>NUCLEOTIDE SEQUENCE</scope>
</reference>